<organism evidence="2 3">
    <name type="scientific">Vanessa tameamea</name>
    <name type="common">Kamehameha butterfly</name>
    <dbReference type="NCBI Taxonomy" id="334116"/>
    <lineage>
        <taxon>Eukaryota</taxon>
        <taxon>Metazoa</taxon>
        <taxon>Ecdysozoa</taxon>
        <taxon>Arthropoda</taxon>
        <taxon>Hexapoda</taxon>
        <taxon>Insecta</taxon>
        <taxon>Pterygota</taxon>
        <taxon>Neoptera</taxon>
        <taxon>Endopterygota</taxon>
        <taxon>Lepidoptera</taxon>
        <taxon>Glossata</taxon>
        <taxon>Ditrysia</taxon>
        <taxon>Papilionoidea</taxon>
        <taxon>Nymphalidae</taxon>
        <taxon>Nymphalinae</taxon>
        <taxon>Vanessa</taxon>
    </lineage>
</organism>
<feature type="compositionally biased region" description="Polar residues" evidence="1">
    <location>
        <begin position="1"/>
        <end position="10"/>
    </location>
</feature>
<dbReference type="AlphaFoldDB" id="A0A8B8IEB3"/>
<dbReference type="Gene3D" id="6.10.140.1020">
    <property type="match status" value="1"/>
</dbReference>
<keyword evidence="2" id="KW-1185">Reference proteome</keyword>
<feature type="region of interest" description="Disordered" evidence="1">
    <location>
        <begin position="283"/>
        <end position="314"/>
    </location>
</feature>
<evidence type="ECO:0000256" key="1">
    <source>
        <dbReference type="SAM" id="MobiDB-lite"/>
    </source>
</evidence>
<dbReference type="Proteomes" id="UP001652626">
    <property type="component" value="Chromosome 24"/>
</dbReference>
<sequence length="465" mass="52574">MINISSIQKNNKSESPKTPGGISKSLLTPCRRIGLSRNWRKSGPSPFISPLSGSESNVEPKQEQSTKKRKFPAEEESLQEDPNVECIDAHTSCNTPRTNVINRSRNFLPRKKSKTLLLAKECEEENETVPQKSNITSDEKSDSVKLEVELDSPKNINVSKLSRTISKNKLKVLKCESNNTEAAVEINNSQNTKVEYKQKSPDNLTKECIVVIQKKLFKSSIDKIDACDKLKPVENISRTQVLFDSDSDDTPLINLNKEQNQTSILINDNGDEFQENKKTVKKLQHKTTSTTELKTNSKIKPKSKTTKNKTKPKEVEYLVKSSQQSDDFDDDDFVSDKRTILIKKSYDKITKPSKSKSTGSITQKDIDELKGRIEMKKNLLLAKAMTNETDELRSLIKKWQKGCQNALTELLELMKTKMPDRQNMDTSEILQLLKIPPDLVGYDSENDIFNTPDDANIVLSGFSLK</sequence>
<protein>
    <submittedName>
        <fullName evidence="3">Uncharacterized protein LOC113399590</fullName>
    </submittedName>
</protein>
<gene>
    <name evidence="3" type="primary">LOC113399590</name>
</gene>
<dbReference type="RefSeq" id="XP_026494536.2">
    <property type="nucleotide sequence ID" value="XM_026638751.2"/>
</dbReference>
<feature type="compositionally biased region" description="Basic residues" evidence="1">
    <location>
        <begin position="297"/>
        <end position="310"/>
    </location>
</feature>
<dbReference type="OrthoDB" id="10051617at2759"/>
<name>A0A8B8IEB3_VANTA</name>
<dbReference type="OMA" id="KECIVVI"/>
<accession>A0A8B8IEB3</accession>
<reference evidence="3" key="1">
    <citation type="submission" date="2025-08" db="UniProtKB">
        <authorList>
            <consortium name="RefSeq"/>
        </authorList>
    </citation>
    <scope>IDENTIFICATION</scope>
    <source>
        <tissue evidence="3">Whole body</tissue>
    </source>
</reference>
<proteinExistence type="predicted"/>
<evidence type="ECO:0000313" key="2">
    <source>
        <dbReference type="Proteomes" id="UP001652626"/>
    </source>
</evidence>
<dbReference type="GeneID" id="113399590"/>
<evidence type="ECO:0000313" key="3">
    <source>
        <dbReference type="RefSeq" id="XP_026494536.2"/>
    </source>
</evidence>
<feature type="region of interest" description="Disordered" evidence="1">
    <location>
        <begin position="1"/>
        <end position="82"/>
    </location>
</feature>